<dbReference type="Proteomes" id="UP000186309">
    <property type="component" value="Chromosome"/>
</dbReference>
<gene>
    <name evidence="2" type="ORF">BSF38_00587</name>
</gene>
<dbReference type="AlphaFoldDB" id="A0A1U7CJW1"/>
<protein>
    <recommendedName>
        <fullName evidence="1">DUF58 domain-containing protein</fullName>
    </recommendedName>
</protein>
<dbReference type="RefSeq" id="WP_076343386.1">
    <property type="nucleotide sequence ID" value="NZ_CP019082.1"/>
</dbReference>
<dbReference type="KEGG" id="pbor:BSF38_00587"/>
<dbReference type="InterPro" id="IPR002881">
    <property type="entry name" value="DUF58"/>
</dbReference>
<evidence type="ECO:0000259" key="1">
    <source>
        <dbReference type="Pfam" id="PF01882"/>
    </source>
</evidence>
<keyword evidence="3" id="KW-1185">Reference proteome</keyword>
<dbReference type="PANTHER" id="PTHR33608:SF7">
    <property type="entry name" value="DUF58 DOMAIN-CONTAINING PROTEIN"/>
    <property type="match status" value="1"/>
</dbReference>
<name>A0A1U7CJW1_9BACT</name>
<dbReference type="Gene3D" id="3.40.50.410">
    <property type="entry name" value="von Willebrand factor, type A domain"/>
    <property type="match status" value="1"/>
</dbReference>
<evidence type="ECO:0000313" key="3">
    <source>
        <dbReference type="Proteomes" id="UP000186309"/>
    </source>
</evidence>
<accession>A0A1U7CJW1</accession>
<dbReference type="PANTHER" id="PTHR33608">
    <property type="entry name" value="BLL2464 PROTEIN"/>
    <property type="match status" value="1"/>
</dbReference>
<evidence type="ECO:0000313" key="2">
    <source>
        <dbReference type="EMBL" id="APW59173.1"/>
    </source>
</evidence>
<dbReference type="Pfam" id="PF01882">
    <property type="entry name" value="DUF58"/>
    <property type="match status" value="1"/>
</dbReference>
<dbReference type="STRING" id="1387353.BSF38_00587"/>
<sequence>MPFDPRALIDPAFFSRLESMELRARAIVEGSMHGMHRSPFLGMSVEFATHREYAPGDDLRHLNWLLYARHDRLYVKEYDAETNLNLHLLVDTSASMSCANSGRSKLHYAASLAAAIAYLALKQGDAVGLTLFADRVVSHIAPRAKPNQLDAVLAAIARAETRPATDNDRALHEAAALTGRRGMVVLLGDLFGDLTAIVGGLDHLRFLNHEVVVLQILDPYERDLSVDGHIRFRDLETGDDLTTQAEGVREAYLEAVADWRRKLETECRKRAVDRVELITTEPPDRALLQYLVKRSKTF</sequence>
<dbReference type="InterPro" id="IPR036465">
    <property type="entry name" value="vWFA_dom_sf"/>
</dbReference>
<reference evidence="3" key="1">
    <citation type="submission" date="2016-12" db="EMBL/GenBank/DDBJ databases">
        <title>Comparative genomics of four Isosphaeraceae planctomycetes: a common pool of plasmids and glycoside hydrolase genes.</title>
        <authorList>
            <person name="Ivanova A."/>
        </authorList>
    </citation>
    <scope>NUCLEOTIDE SEQUENCE [LARGE SCALE GENOMIC DNA]</scope>
    <source>
        <strain evidence="3">PX4</strain>
    </source>
</reference>
<feature type="domain" description="DUF58" evidence="1">
    <location>
        <begin position="50"/>
        <end position="260"/>
    </location>
</feature>
<dbReference type="SUPFAM" id="SSF53300">
    <property type="entry name" value="vWA-like"/>
    <property type="match status" value="1"/>
</dbReference>
<proteinExistence type="predicted"/>
<organism evidence="2 3">
    <name type="scientific">Paludisphaera borealis</name>
    <dbReference type="NCBI Taxonomy" id="1387353"/>
    <lineage>
        <taxon>Bacteria</taxon>
        <taxon>Pseudomonadati</taxon>
        <taxon>Planctomycetota</taxon>
        <taxon>Planctomycetia</taxon>
        <taxon>Isosphaerales</taxon>
        <taxon>Isosphaeraceae</taxon>
        <taxon>Paludisphaera</taxon>
    </lineage>
</organism>
<dbReference type="OrthoDB" id="9778037at2"/>
<dbReference type="EMBL" id="CP019082">
    <property type="protein sequence ID" value="APW59173.1"/>
    <property type="molecule type" value="Genomic_DNA"/>
</dbReference>